<name>A0AAV4J3W5_9GAST</name>
<organism evidence="1 2">
    <name type="scientific">Elysia marginata</name>
    <dbReference type="NCBI Taxonomy" id="1093978"/>
    <lineage>
        <taxon>Eukaryota</taxon>
        <taxon>Metazoa</taxon>
        <taxon>Spiralia</taxon>
        <taxon>Lophotrochozoa</taxon>
        <taxon>Mollusca</taxon>
        <taxon>Gastropoda</taxon>
        <taxon>Heterobranchia</taxon>
        <taxon>Euthyneura</taxon>
        <taxon>Panpulmonata</taxon>
        <taxon>Sacoglossa</taxon>
        <taxon>Placobranchoidea</taxon>
        <taxon>Plakobranchidae</taxon>
        <taxon>Elysia</taxon>
    </lineage>
</organism>
<dbReference type="Proteomes" id="UP000762676">
    <property type="component" value="Unassembled WGS sequence"/>
</dbReference>
<evidence type="ECO:0000313" key="1">
    <source>
        <dbReference type="EMBL" id="GFS16147.1"/>
    </source>
</evidence>
<accession>A0AAV4J3W5</accession>
<reference evidence="1 2" key="1">
    <citation type="journal article" date="2021" name="Elife">
        <title>Chloroplast acquisition without the gene transfer in kleptoplastic sea slugs, Plakobranchus ocellatus.</title>
        <authorList>
            <person name="Maeda T."/>
            <person name="Takahashi S."/>
            <person name="Yoshida T."/>
            <person name="Shimamura S."/>
            <person name="Takaki Y."/>
            <person name="Nagai Y."/>
            <person name="Toyoda A."/>
            <person name="Suzuki Y."/>
            <person name="Arimoto A."/>
            <person name="Ishii H."/>
            <person name="Satoh N."/>
            <person name="Nishiyama T."/>
            <person name="Hasebe M."/>
            <person name="Maruyama T."/>
            <person name="Minagawa J."/>
            <person name="Obokata J."/>
            <person name="Shigenobu S."/>
        </authorList>
    </citation>
    <scope>NUCLEOTIDE SEQUENCE [LARGE SCALE GENOMIC DNA]</scope>
</reference>
<sequence>MVANVQRLATNQLLHIENLCYDDRLKALDLPRVLYRRLTGDRIDAISSLTDYAMSIWKIISSAVVKQEQEATVKNLPNKPSALMLEKTSLVWGSQIHGTVCYCCGRSYEPKLLNWVSPVCLHPI</sequence>
<protein>
    <submittedName>
        <fullName evidence="1">Uncharacterized protein</fullName>
    </submittedName>
</protein>
<proteinExistence type="predicted"/>
<gene>
    <name evidence="1" type="ORF">ElyMa_004950100</name>
</gene>
<dbReference type="EMBL" id="BMAT01009906">
    <property type="protein sequence ID" value="GFS16147.1"/>
    <property type="molecule type" value="Genomic_DNA"/>
</dbReference>
<dbReference type="AlphaFoldDB" id="A0AAV4J3W5"/>
<comment type="caution">
    <text evidence="1">The sequence shown here is derived from an EMBL/GenBank/DDBJ whole genome shotgun (WGS) entry which is preliminary data.</text>
</comment>
<evidence type="ECO:0000313" key="2">
    <source>
        <dbReference type="Proteomes" id="UP000762676"/>
    </source>
</evidence>
<keyword evidence="2" id="KW-1185">Reference proteome</keyword>